<organism evidence="2 3">
    <name type="scientific">Cristinia sonorae</name>
    <dbReference type="NCBI Taxonomy" id="1940300"/>
    <lineage>
        <taxon>Eukaryota</taxon>
        <taxon>Fungi</taxon>
        <taxon>Dikarya</taxon>
        <taxon>Basidiomycota</taxon>
        <taxon>Agaricomycotina</taxon>
        <taxon>Agaricomycetes</taxon>
        <taxon>Agaricomycetidae</taxon>
        <taxon>Agaricales</taxon>
        <taxon>Pleurotineae</taxon>
        <taxon>Stephanosporaceae</taxon>
        <taxon>Cristinia</taxon>
    </lineage>
</organism>
<dbReference type="AlphaFoldDB" id="A0A8K0UGL9"/>
<feature type="coiled-coil region" evidence="1">
    <location>
        <begin position="450"/>
        <end position="526"/>
    </location>
</feature>
<dbReference type="CDD" id="cd22249">
    <property type="entry name" value="UDM1_RNF168_RNF169-like"/>
    <property type="match status" value="1"/>
</dbReference>
<comment type="caution">
    <text evidence="2">The sequence shown here is derived from an EMBL/GenBank/DDBJ whole genome shotgun (WGS) entry which is preliminary data.</text>
</comment>
<proteinExistence type="predicted"/>
<gene>
    <name evidence="2" type="ORF">BXZ70DRAFT_1011275</name>
</gene>
<keyword evidence="3" id="KW-1185">Reference proteome</keyword>
<reference evidence="2" key="1">
    <citation type="journal article" date="2021" name="New Phytol.">
        <title>Evolutionary innovations through gain and loss of genes in the ectomycorrhizal Boletales.</title>
        <authorList>
            <person name="Wu G."/>
            <person name="Miyauchi S."/>
            <person name="Morin E."/>
            <person name="Kuo A."/>
            <person name="Drula E."/>
            <person name="Varga T."/>
            <person name="Kohler A."/>
            <person name="Feng B."/>
            <person name="Cao Y."/>
            <person name="Lipzen A."/>
            <person name="Daum C."/>
            <person name="Hundley H."/>
            <person name="Pangilinan J."/>
            <person name="Johnson J."/>
            <person name="Barry K."/>
            <person name="LaButti K."/>
            <person name="Ng V."/>
            <person name="Ahrendt S."/>
            <person name="Min B."/>
            <person name="Choi I.G."/>
            <person name="Park H."/>
            <person name="Plett J.M."/>
            <person name="Magnuson J."/>
            <person name="Spatafora J.W."/>
            <person name="Nagy L.G."/>
            <person name="Henrissat B."/>
            <person name="Grigoriev I.V."/>
            <person name="Yang Z.L."/>
            <person name="Xu J."/>
            <person name="Martin F.M."/>
        </authorList>
    </citation>
    <scope>NUCLEOTIDE SEQUENCE</scope>
    <source>
        <strain evidence="2">KKN 215</strain>
    </source>
</reference>
<dbReference type="EMBL" id="JAEVFJ010000037">
    <property type="protein sequence ID" value="KAH8091015.1"/>
    <property type="molecule type" value="Genomic_DNA"/>
</dbReference>
<evidence type="ECO:0000313" key="3">
    <source>
        <dbReference type="Proteomes" id="UP000813824"/>
    </source>
</evidence>
<accession>A0A8K0UGL9</accession>
<sequence length="531" mass="58595">MATVPNDDPQTDDQPTVTVVNIDAGTSPSIFRTDTDVVSTPEVLLRLATWLKEQNALIINLSVSQKNLLLVAALKDGWLDGTMKSKLLSSLHLRVKQLLRFKMSAPPLAGSSGNGLNENNNGSLLLSIPSMSPEHRRITVYSEMLLMSILAREHPGADVSLFTVQKLYHFKYRGGVEHEFIIVMYFVGDAPNKTPHYLRLERSLQHPENPFLAFRPSGGKPPYDAAEEKEVRDILKRIAAAVQNSPIVSVGSSRGAYPTHAAAPPRSSSSASLPSTISSSTSASASAISLSSPHAPGWAASDQIYLVNGLPDTTQEKVDCLCTVDLAGGGHTLPLLRLAWIGAHVHLFQPAYSVLFHQCYWYSAVIIAVAARMYGIETKYSIEKEGWKKDGRETVFVEGVQDATGKAVRWSDKTPGTFRSIPIVTLKEAMVESAYAMVTRKWESDVVPRIEAATRQRERALELVQKKDEEIEMERAGRQRALELVKKKDEEIEMQRQRADEAERAKAEMARQMQELQEQLLLAKIAPSSAG</sequence>
<dbReference type="Proteomes" id="UP000813824">
    <property type="component" value="Unassembled WGS sequence"/>
</dbReference>
<name>A0A8K0UGL9_9AGAR</name>
<dbReference type="OrthoDB" id="2978650at2759"/>
<evidence type="ECO:0000256" key="1">
    <source>
        <dbReference type="SAM" id="Coils"/>
    </source>
</evidence>
<evidence type="ECO:0000313" key="2">
    <source>
        <dbReference type="EMBL" id="KAH8091015.1"/>
    </source>
</evidence>
<keyword evidence="1" id="KW-0175">Coiled coil</keyword>
<protein>
    <submittedName>
        <fullName evidence="2">Uncharacterized protein</fullName>
    </submittedName>
</protein>